<protein>
    <recommendedName>
        <fullName evidence="4">T9SS type A sorting domain-containing protein</fullName>
    </recommendedName>
</protein>
<proteinExistence type="predicted"/>
<evidence type="ECO:0000313" key="2">
    <source>
        <dbReference type="EMBL" id="QHT66707.1"/>
    </source>
</evidence>
<evidence type="ECO:0000313" key="3">
    <source>
        <dbReference type="Proteomes" id="UP000480178"/>
    </source>
</evidence>
<dbReference type="RefSeq" id="WP_162442760.1">
    <property type="nucleotide sequence ID" value="NZ_CP048222.1"/>
</dbReference>
<accession>A0A6C0GFJ1</accession>
<dbReference type="KEGG" id="rhoz:GXP67_08565"/>
<name>A0A6C0GFJ1_9BACT</name>
<sequence>MKKNYPQVRKLSTYLFVFCFFATVFVANAQTTYYSYQSGNWNSTTTWTQDPSGLTQVGAAVPGTNAIVVVLNARTVTVNSNVATTGLKITIEDGGTLNIAAGVNPGFAAQLAALNGTGRLRIRKSYFPTVAAGFNNFCSASGGTVEYMNFSGFLPTNQVNYRHVILNNTFNPANAYTMTLGTPNAGLGTTYQVSGNFRIQKSTAAGALTFTIGNSVTKLILKIGDEATGIAGDMRIAAGTIVNTGLFGQVHDIYVNGNLVNNGILDLSNAPQYVNATASFTPLKGAANVYFTGLSNNTVSGSGNQFEFYRLIVAKGTDQTYLLTVNPSKTNVFNLFAPTQPGNSTPCDDPNPDPVINKALWIRSGTLKLTSKITIPKLSDAEDVNGNGIIDIPAERSACDFTIPEKGALWIDGAIVNITTNTGAANETPYTAMTVIGKLRITKGQLLGNKSAGLIYRYTGETVIEGGTVNISQFRLSVKGEPLKNRSSYVQTGGTVTVRGNKSNTGIDIIADKRTDFAIFSIPDAGSTFRMTGGTLNINDAIGGLQNNPDISNGGTNGLYINSAPGNYSVTGGVVNINVNGSVSNPFGLNSKAPLYVLNLSRLNTTSTATIQLLNPLVIVDSLTINANSNFNANSKDLNVGGKFKINSPTSQYTPGTNTTTFNGLNGQEALINFNNVANPTIPLFHNLTIATKGILIFNRTNANTNRTMQVSGTLTINQESILNDGGLTFRLGGSANTGIVNNGEHRGTGNIILQGTDTQFIAGTAGKFATLSVNNTFGVGLSGNHTITNALRLANGVLQIANNELTLGKTAANNTARIYGDLTANTYAFSATKMIRTGGNRSDGGLKVEYTATTGDFIFPVGVNDSNAGDKFTPVTINATLTSPGTYGTVVVRPVNLTHPNVTADGQSLKYYWRVTSEGWTGTIQATHKVYTYATSDLQNPTANYRAARYNSSIETWYYSNTAYNATTAPGNITVPNFNTGTNFTPALTSLIDGEFTAGNPEAFGLPPVYYTRQSGNWDDLNTWSRVSHTGPAITGADGLPKKNSPVYIGDGETNNHVVTIPSADPLSKIVGSLQISANSVLDVTTTTGHNFGFLKGRGISGTGTMRISSSFATAEFPTGDFGDFVGREGGTVEYYTTNLDFTLPSIFNNGSANQLLNNYRTLILNAGTNTVTLPNLTYNASISSLTIFDTLIIGSRPGFTGIANFSSDTYGNVWIEKTLHIQQGTLQLPGTGTARSITIDSNMVIDQPGSFVAANTGNLVHQIVTNGNLINNGVVNMNQASQGELYFRGEANTFITGTVSSASTTLGTLRVDKGNSQVPVLTLNVAGTLTTPDNGWLVFSNGTFRFAKAATLTLSNTATAFTIPATARLSVDEPQAVVRVGYLNDNNADLFLAGKLEVLKGTLQVGNQASNSNNDIEYAGAGSPEIEVVDGTLLVNGQIRRNTTNTFGSLIYRQTGNGNVIIAGKANQVSRAKLEVLNAGSIFNMTSGTLTLVNGGGTSFSDLYLRPDSAAITGGTVVFAPGNSGNQSYKLDANVALWNVEVTGSAGNSATTTLSVNPLVVQNNLTISNSSSILTANNLNITIGGNFTNAGTYNTGTNTTIFNGTAAQEITLNAATTFHNLTVDKASGVATFEGSQSPIINAVLTLANGTLDDGGKTVVARGNILNNALHTGAGKIQTNSGANDIARVISGTGTFQNLEIADQNNVTDLGIITIAGNLNFVTGALDVKDNLLILGENASVSGIDAASNRYILTNGVLSDGGVRKLFATGNGAFTFVWPFGTGTNYTPAQISGTATRTAGSYITAKPVNDKHPATTDVANKELNYFWSVSSQGFSGITANHQYAYPQSKVQSNEAAYIPGRYDIINKNWSYGVTGSINTGNNTIGNPTFTTNGFVQATGGTINSSLLDGDYTAGEEPEFGLIKTFYSLKSGDWTDSATWSTVSHTGPVDGGTPNGNPVEIAAGHIINAAGDNRYAASLKIGNNAVLNLGNNPRHNLGVVSGTGKISIASTIDFSLIYPAGDFTQFASTSGGTIEYVHPLAGVATEPAYVVPQGTRSTYNNIIFSGNGEKYLPNVDMRVNGNWTNTGNGNAYTYFPEEGPETVTFGGVAQQITSITPIIFNRLAIAGGGTKSYNTNLDINYVFTLTNGYLKADEDPVDPLLVNVREGGKIVGGSFNSFVSGALGQTGIGQITYPVGDITKTNTYRPVRLNIKGESPSIQVQHFDFDPEGIAMPVLTNISKIRHWEIKLTQANEGIFEGATGTFSYDPILDKAFILDGGGNRIFTPSQLRMAKTYAPDNNRNGSYYNINGTRGADASSSFGSLASITSNEFTAFSFFALASINENINPLPVRLLYVKGKQVSKTVVLDWATASEINNDHFEVERSVDGKNFEYIGSVQGNGTVQTLHTYNFVDVQLPNATVLYYRLRQVDTDGKYEFSEIVAVQITSTTSELASRWSVYPNPLRGDELEIVAGDASFKTDEVYTFQLYHISGHLITTQIATVDVAVKELRRALTGASTGLYLLQIDSKRGRDLFKLLKQ</sequence>
<feature type="chain" id="PRO_5025592356" description="T9SS type A sorting domain-containing protein" evidence="1">
    <location>
        <begin position="30"/>
        <end position="2538"/>
    </location>
</feature>
<feature type="signal peptide" evidence="1">
    <location>
        <begin position="1"/>
        <end position="29"/>
    </location>
</feature>
<evidence type="ECO:0000256" key="1">
    <source>
        <dbReference type="SAM" id="SignalP"/>
    </source>
</evidence>
<gene>
    <name evidence="2" type="ORF">GXP67_08565</name>
</gene>
<reference evidence="2 3" key="1">
    <citation type="submission" date="2020-01" db="EMBL/GenBank/DDBJ databases">
        <authorList>
            <person name="Kim M.K."/>
        </authorList>
    </citation>
    <scope>NUCLEOTIDE SEQUENCE [LARGE SCALE GENOMIC DNA]</scope>
    <source>
        <strain evidence="2 3">172606-1</strain>
    </source>
</reference>
<keyword evidence="3" id="KW-1185">Reference proteome</keyword>
<dbReference type="EMBL" id="CP048222">
    <property type="protein sequence ID" value="QHT66707.1"/>
    <property type="molecule type" value="Genomic_DNA"/>
</dbReference>
<keyword evidence="1" id="KW-0732">Signal</keyword>
<dbReference type="Proteomes" id="UP000480178">
    <property type="component" value="Chromosome"/>
</dbReference>
<evidence type="ECO:0008006" key="4">
    <source>
        <dbReference type="Google" id="ProtNLM"/>
    </source>
</evidence>
<organism evidence="2 3">
    <name type="scientific">Rhodocytophaga rosea</name>
    <dbReference type="NCBI Taxonomy" id="2704465"/>
    <lineage>
        <taxon>Bacteria</taxon>
        <taxon>Pseudomonadati</taxon>
        <taxon>Bacteroidota</taxon>
        <taxon>Cytophagia</taxon>
        <taxon>Cytophagales</taxon>
        <taxon>Rhodocytophagaceae</taxon>
        <taxon>Rhodocytophaga</taxon>
    </lineage>
</organism>